<dbReference type="SUPFAM" id="SSF56349">
    <property type="entry name" value="DNA breaking-rejoining enzymes"/>
    <property type="match status" value="1"/>
</dbReference>
<protein>
    <submittedName>
        <fullName evidence="5">Site-specific recombinase XerD</fullName>
    </submittedName>
</protein>
<dbReference type="InterPro" id="IPR010998">
    <property type="entry name" value="Integrase_recombinase_N"/>
</dbReference>
<dbReference type="InterPro" id="IPR050090">
    <property type="entry name" value="Tyrosine_recombinase_XerCD"/>
</dbReference>
<dbReference type="InterPro" id="IPR011010">
    <property type="entry name" value="DNA_brk_join_enz"/>
</dbReference>
<organism evidence="5 6">
    <name type="scientific">Mariniphaga anaerophila</name>
    <dbReference type="NCBI Taxonomy" id="1484053"/>
    <lineage>
        <taxon>Bacteria</taxon>
        <taxon>Pseudomonadati</taxon>
        <taxon>Bacteroidota</taxon>
        <taxon>Bacteroidia</taxon>
        <taxon>Marinilabiliales</taxon>
        <taxon>Prolixibacteraceae</taxon>
        <taxon>Mariniphaga</taxon>
    </lineage>
</organism>
<gene>
    <name evidence="5" type="ORF">SAMN05444274_101595</name>
</gene>
<accession>A0A1M4U743</accession>
<evidence type="ECO:0000259" key="4">
    <source>
        <dbReference type="PROSITE" id="PS51898"/>
    </source>
</evidence>
<dbReference type="AlphaFoldDB" id="A0A1M4U743"/>
<evidence type="ECO:0000313" key="6">
    <source>
        <dbReference type="Proteomes" id="UP000184164"/>
    </source>
</evidence>
<dbReference type="Pfam" id="PF00589">
    <property type="entry name" value="Phage_integrase"/>
    <property type="match status" value="1"/>
</dbReference>
<dbReference type="InterPro" id="IPR002104">
    <property type="entry name" value="Integrase_catalytic"/>
</dbReference>
<evidence type="ECO:0000256" key="3">
    <source>
        <dbReference type="ARBA" id="ARBA00023172"/>
    </source>
</evidence>
<dbReference type="Pfam" id="PF13102">
    <property type="entry name" value="Phage_int_SAM_5"/>
    <property type="match status" value="1"/>
</dbReference>
<evidence type="ECO:0000313" key="5">
    <source>
        <dbReference type="EMBL" id="SHE52525.1"/>
    </source>
</evidence>
<keyword evidence="6" id="KW-1185">Reference proteome</keyword>
<dbReference type="PROSITE" id="PS51898">
    <property type="entry name" value="TYR_RECOMBINASE"/>
    <property type="match status" value="1"/>
</dbReference>
<dbReference type="Pfam" id="PF17293">
    <property type="entry name" value="Arm-DNA-bind_5"/>
    <property type="match status" value="1"/>
</dbReference>
<dbReference type="GO" id="GO:0006310">
    <property type="term" value="P:DNA recombination"/>
    <property type="evidence" value="ECO:0007669"/>
    <property type="project" value="UniProtKB-KW"/>
</dbReference>
<dbReference type="CDD" id="cd01185">
    <property type="entry name" value="INTN1_C_like"/>
    <property type="match status" value="1"/>
</dbReference>
<dbReference type="Proteomes" id="UP000184164">
    <property type="component" value="Unassembled WGS sequence"/>
</dbReference>
<dbReference type="RefSeq" id="WP_175549929.1">
    <property type="nucleotide sequence ID" value="NZ_FQUM01000001.1"/>
</dbReference>
<dbReference type="GO" id="GO:0003677">
    <property type="term" value="F:DNA binding"/>
    <property type="evidence" value="ECO:0007669"/>
    <property type="project" value="UniProtKB-KW"/>
</dbReference>
<dbReference type="STRING" id="1484053.SAMN05444274_101595"/>
<sequence length="407" mass="47588">MKSTFQILFYVRINYVNKKGETTIMVRITLDGQISQFSSKLKIKPESWDTKSGKAVGNSASARLLNSSIENIRASIIRHYREIEWQDTHVTVEKIRNAFLGVTVKSQMLLVVFKNHNDDLEKRIGKDITEAGVEKYKRTRQRLADFMMHQYKIKDIALKEINYNFIRYFETYLRSIHNCGINTTAKYLQQFKHIITLAKNNGWLQADPFVNFKIRFEKADRGFLLEEELELLMRKKFAIKRLELVRDIFVFSCFTGLAYVDVRNLRKEDIRNSFDGKLWIDKKRQKTNVQSKILLLDIPRMILEKYDSVRKDERLLPVNCNQRINSYLKEIADLCGIKKNLTFHLARHTFATTITLAKGVPIETVSKMLGHTSIRTTQIYARITDSKISNDMQMLSKKLQNLDGVLI</sequence>
<comment type="similarity">
    <text evidence="1">Belongs to the 'phage' integrase family.</text>
</comment>
<keyword evidence="3" id="KW-0233">DNA recombination</keyword>
<name>A0A1M4U743_9BACT</name>
<dbReference type="EMBL" id="FQUM01000001">
    <property type="protein sequence ID" value="SHE52525.1"/>
    <property type="molecule type" value="Genomic_DNA"/>
</dbReference>
<dbReference type="Gene3D" id="1.10.443.10">
    <property type="entry name" value="Intergrase catalytic core"/>
    <property type="match status" value="1"/>
</dbReference>
<reference evidence="5 6" key="1">
    <citation type="submission" date="2016-11" db="EMBL/GenBank/DDBJ databases">
        <authorList>
            <person name="Jaros S."/>
            <person name="Januszkiewicz K."/>
            <person name="Wedrychowicz H."/>
        </authorList>
    </citation>
    <scope>NUCLEOTIDE SEQUENCE [LARGE SCALE GENOMIC DNA]</scope>
    <source>
        <strain evidence="5 6">DSM 26910</strain>
    </source>
</reference>
<dbReference type="GO" id="GO:0015074">
    <property type="term" value="P:DNA integration"/>
    <property type="evidence" value="ECO:0007669"/>
    <property type="project" value="InterPro"/>
</dbReference>
<dbReference type="PANTHER" id="PTHR30349">
    <property type="entry name" value="PHAGE INTEGRASE-RELATED"/>
    <property type="match status" value="1"/>
</dbReference>
<evidence type="ECO:0000256" key="2">
    <source>
        <dbReference type="ARBA" id="ARBA00023125"/>
    </source>
</evidence>
<evidence type="ECO:0000256" key="1">
    <source>
        <dbReference type="ARBA" id="ARBA00008857"/>
    </source>
</evidence>
<feature type="domain" description="Tyr recombinase" evidence="4">
    <location>
        <begin position="219"/>
        <end position="393"/>
    </location>
</feature>
<dbReference type="InterPro" id="IPR013762">
    <property type="entry name" value="Integrase-like_cat_sf"/>
</dbReference>
<keyword evidence="2" id="KW-0238">DNA-binding</keyword>
<dbReference type="PANTHER" id="PTHR30349:SF64">
    <property type="entry name" value="PROPHAGE INTEGRASE INTD-RELATED"/>
    <property type="match status" value="1"/>
</dbReference>
<dbReference type="InterPro" id="IPR035386">
    <property type="entry name" value="Arm-DNA-bind_5"/>
</dbReference>
<proteinExistence type="inferred from homology"/>
<dbReference type="InterPro" id="IPR025269">
    <property type="entry name" value="SAM-like_dom"/>
</dbReference>
<dbReference type="Gene3D" id="1.10.150.130">
    <property type="match status" value="1"/>
</dbReference>